<accession>A0A6L2L9P6</accession>
<proteinExistence type="predicted"/>
<sequence>MSFITKHETVQKYDAILPDTLTNQAKRESDAYKTYYDFATGKVIPKPKYVRRSTREKTDQAPKGSLGRRLKAIAKVAKSGKKKLFAQGLETLLEIALSEAD</sequence>
<protein>
    <submittedName>
        <fullName evidence="1">Uncharacterized protein</fullName>
    </submittedName>
</protein>
<organism evidence="1">
    <name type="scientific">Tanacetum cinerariifolium</name>
    <name type="common">Dalmatian daisy</name>
    <name type="synonym">Chrysanthemum cinerariifolium</name>
    <dbReference type="NCBI Taxonomy" id="118510"/>
    <lineage>
        <taxon>Eukaryota</taxon>
        <taxon>Viridiplantae</taxon>
        <taxon>Streptophyta</taxon>
        <taxon>Embryophyta</taxon>
        <taxon>Tracheophyta</taxon>
        <taxon>Spermatophyta</taxon>
        <taxon>Magnoliopsida</taxon>
        <taxon>eudicotyledons</taxon>
        <taxon>Gunneridae</taxon>
        <taxon>Pentapetalae</taxon>
        <taxon>asterids</taxon>
        <taxon>campanulids</taxon>
        <taxon>Asterales</taxon>
        <taxon>Asteraceae</taxon>
        <taxon>Asteroideae</taxon>
        <taxon>Anthemideae</taxon>
        <taxon>Anthemidinae</taxon>
        <taxon>Tanacetum</taxon>
    </lineage>
</organism>
<reference evidence="1" key="1">
    <citation type="journal article" date="2019" name="Sci. Rep.">
        <title>Draft genome of Tanacetum cinerariifolium, the natural source of mosquito coil.</title>
        <authorList>
            <person name="Yamashiro T."/>
            <person name="Shiraishi A."/>
            <person name="Satake H."/>
            <person name="Nakayama K."/>
        </authorList>
    </citation>
    <scope>NUCLEOTIDE SEQUENCE</scope>
</reference>
<dbReference type="AlphaFoldDB" id="A0A6L2L9P6"/>
<comment type="caution">
    <text evidence="1">The sequence shown here is derived from an EMBL/GenBank/DDBJ whole genome shotgun (WGS) entry which is preliminary data.</text>
</comment>
<evidence type="ECO:0000313" key="1">
    <source>
        <dbReference type="EMBL" id="GEU57879.1"/>
    </source>
</evidence>
<gene>
    <name evidence="1" type="ORF">Tci_029857</name>
</gene>
<dbReference type="EMBL" id="BKCJ010003908">
    <property type="protein sequence ID" value="GEU57879.1"/>
    <property type="molecule type" value="Genomic_DNA"/>
</dbReference>
<name>A0A6L2L9P6_TANCI</name>